<organism evidence="12 13">
    <name type="scientific">Fasciola hepatica</name>
    <name type="common">Liver fluke</name>
    <dbReference type="NCBI Taxonomy" id="6192"/>
    <lineage>
        <taxon>Eukaryota</taxon>
        <taxon>Metazoa</taxon>
        <taxon>Spiralia</taxon>
        <taxon>Lophotrochozoa</taxon>
        <taxon>Platyhelminthes</taxon>
        <taxon>Trematoda</taxon>
        <taxon>Digenea</taxon>
        <taxon>Plagiorchiida</taxon>
        <taxon>Echinostomata</taxon>
        <taxon>Echinostomatoidea</taxon>
        <taxon>Fasciolidae</taxon>
        <taxon>Fasciola</taxon>
    </lineage>
</organism>
<comment type="cofactor">
    <cofactor evidence="1">
        <name>Zn(2+)</name>
        <dbReference type="ChEBI" id="CHEBI:29105"/>
    </cofactor>
</comment>
<dbReference type="Pfam" id="PF13620">
    <property type="entry name" value="CarboxypepD_reg"/>
    <property type="match status" value="1"/>
</dbReference>
<sequence>MISVSAPPGDRDGNVGRSNKHDVDLNRDFPDQFKKSLWERFKEPETIALMNWSQQYPFVLSGSIHGGALVAVYPFDGSPNKTAYHARTPDDAVFHHFATLYSQTHKRMHSGSAHCDPKAFPDGVSNGNAWYPLFGGMQDWNYLHTGCMEITLELSCDKYPRAEHLVEYWNENKYPLIRFVAEVHRALKGFVIDGSSGLPLGNASIHVLGNSHIVYTTAGFGDYWRLLPPDGHVTLWASKSSYFDSDKVTIDAAQLPFVTQTKREQLNFTLWPSTTEDWSEEIDFGIQLNRRPAYFPQNSVTSAVRSVVFGDFARLFRLGSDGPASNVLGVEMTIVAHGLKRGPARSKVKLANVVHPLPGRSRIILLAGLHAHDLVSTDMLVRMIRHYVVGLNMLDRHVSHLLSSQLVVLPYLDRVGISQTATLVNSPLNLSDSVPGVCLVHGLSSDNSPESIQPIWEPLKDLIYSFKPHLIVALTAGPVTPVTWNVSGTSFSAPISPVYVPRVFAAGVSLWDLAGDIAYEFADQFGMLNRSDSLCGVQTTSEPQNESTSWSRTQKKLSDLLSIMYAERPPNDTELPPLAVAVHLSCEACSVPSPQSLPELWHRTLSGLTAMFHAVRNLSFRGRLLIETGPLTLNRSDSLSLYESGWTSVPTARILVQPAFFFLSQSDKPNHTLFVSVSVDPQSGLFCALLPSGTYLAFASADAEDTVLGKAYEEVALAVSLRSDQNNGRIQIRLQKQVSKIEFHSPDDMTKRLQKLSEGSSESRCGHLQSIGRSTRGNDLYVFEMGINRTVLQQNPTRTTSEENEGFEQLLPADENTLNDTEWFASLSPKVILFGNLDGSDLVSPQLMTHFIEWLCSHRDNESAVTQLLSTVQLAVISVPNPDGLSTAWESTFDQDRLDLTDEEVCLSSGRYDRSEFSRQFSPKVTLENERMRLWNELIDLTKARTLNPHRWWWETSHAANLSVPLSPEIKSIVSWLRTFQPNVILSLPSGAPSPSIDYGLDLMETDVAQEWNSETYKWLRFLGHLLAPGFHRYSTMCAGKEYSGVLHTRSSPSQRGHLSRDHLVLNTLTVGSRSGQWDSAQTMPLALSLASMSPDLALDELTNQQLQHSRSFPPPLPLTSPISLALTLCPACRAASPRGIARVWSDFRLPSLLLGLLGHASLTAQGSSGLIGQVVSTTGSAVPWARVHVDFMRSEASTGSSSHQGYFSLSLPPGTYDLSFRAQGFLDHSETVKIGALRGPVHHVFSLQPVSALSMNTRIYVLSIAGSLAAICLCLATTWLCYRFCCRARTPYAMARRAFGLRFGSNKSINMTNQSSEPNRGAYRLIPVNQSGESDPIKDETCRAMLSDHEDENDSDVGSVHDNLSVRIASGTNGGAETLEKRLHSRLAKSKKNRAFGKHWKKSGHTRLMDDDDELEEVDLV</sequence>
<evidence type="ECO:0000259" key="11">
    <source>
        <dbReference type="PROSITE" id="PS52035"/>
    </source>
</evidence>
<reference evidence="12" key="1">
    <citation type="submission" date="2019-03" db="EMBL/GenBank/DDBJ databases">
        <title>Improved annotation for the trematode Fasciola hepatica.</title>
        <authorList>
            <person name="Choi Y.-J."/>
            <person name="Martin J."/>
            <person name="Mitreva M."/>
        </authorList>
    </citation>
    <scope>NUCLEOTIDE SEQUENCE [LARGE SCALE GENOMIC DNA]</scope>
</reference>
<feature type="active site" description="Proton donor/acceptor" evidence="8">
    <location>
        <position position="153"/>
    </location>
</feature>
<evidence type="ECO:0000256" key="1">
    <source>
        <dbReference type="ARBA" id="ARBA00001947"/>
    </source>
</evidence>
<evidence type="ECO:0000256" key="9">
    <source>
        <dbReference type="SAM" id="MobiDB-lite"/>
    </source>
</evidence>
<evidence type="ECO:0000256" key="5">
    <source>
        <dbReference type="ARBA" id="ARBA00022801"/>
    </source>
</evidence>
<dbReference type="Gene3D" id="3.40.630.10">
    <property type="entry name" value="Zn peptidases"/>
    <property type="match status" value="2"/>
</dbReference>
<evidence type="ECO:0000256" key="4">
    <source>
        <dbReference type="ARBA" id="ARBA00022723"/>
    </source>
</evidence>
<feature type="domain" description="Peptidase M14" evidence="11">
    <location>
        <begin position="1"/>
        <end position="183"/>
    </location>
</feature>
<keyword evidence="3 12" id="KW-0645">Protease</keyword>
<evidence type="ECO:0000256" key="8">
    <source>
        <dbReference type="PROSITE-ProRule" id="PRU01379"/>
    </source>
</evidence>
<dbReference type="Gene3D" id="2.60.40.1120">
    <property type="entry name" value="Carboxypeptidase-like, regulatory domain"/>
    <property type="match status" value="2"/>
</dbReference>
<dbReference type="SUPFAM" id="SSF49452">
    <property type="entry name" value="Starch-binding domain-like"/>
    <property type="match status" value="1"/>
</dbReference>
<dbReference type="GO" id="GO:0030246">
    <property type="term" value="F:carbohydrate binding"/>
    <property type="evidence" value="ECO:0007669"/>
    <property type="project" value="InterPro"/>
</dbReference>
<accession>A0A4E0R1J7</accession>
<dbReference type="InterPro" id="IPR050753">
    <property type="entry name" value="Peptidase_M14_domain"/>
</dbReference>
<keyword evidence="6" id="KW-0862">Zinc</keyword>
<dbReference type="Proteomes" id="UP000230066">
    <property type="component" value="Unassembled WGS sequence"/>
</dbReference>
<keyword evidence="5" id="KW-0378">Hydrolase</keyword>
<evidence type="ECO:0000256" key="2">
    <source>
        <dbReference type="ARBA" id="ARBA00005988"/>
    </source>
</evidence>
<keyword evidence="13" id="KW-1185">Reference proteome</keyword>
<dbReference type="GO" id="GO:0005615">
    <property type="term" value="C:extracellular space"/>
    <property type="evidence" value="ECO:0007669"/>
    <property type="project" value="TreeGrafter"/>
</dbReference>
<keyword evidence="10" id="KW-0812">Transmembrane</keyword>
<feature type="compositionally biased region" description="Basic and acidic residues" evidence="9">
    <location>
        <begin position="9"/>
        <end position="26"/>
    </location>
</feature>
<dbReference type="Pfam" id="PF00246">
    <property type="entry name" value="Peptidase_M14"/>
    <property type="match status" value="2"/>
</dbReference>
<dbReference type="PROSITE" id="PS00133">
    <property type="entry name" value="CARBOXYPEPT_ZN_2"/>
    <property type="match status" value="1"/>
</dbReference>
<keyword evidence="3 12" id="KW-0121">Carboxypeptidase</keyword>
<dbReference type="InterPro" id="IPR008969">
    <property type="entry name" value="CarboxyPept-like_regulatory"/>
</dbReference>
<evidence type="ECO:0000313" key="13">
    <source>
        <dbReference type="Proteomes" id="UP000230066"/>
    </source>
</evidence>
<evidence type="ECO:0000256" key="3">
    <source>
        <dbReference type="ARBA" id="ARBA00022645"/>
    </source>
</evidence>
<dbReference type="PANTHER" id="PTHR11532:SF73">
    <property type="entry name" value="CARBOXYPEPTIDASE D"/>
    <property type="match status" value="1"/>
</dbReference>
<feature type="region of interest" description="Disordered" evidence="9">
    <location>
        <begin position="1"/>
        <end position="26"/>
    </location>
</feature>
<evidence type="ECO:0000256" key="6">
    <source>
        <dbReference type="ARBA" id="ARBA00022833"/>
    </source>
</evidence>
<dbReference type="GO" id="GO:0008270">
    <property type="term" value="F:zinc ion binding"/>
    <property type="evidence" value="ECO:0007669"/>
    <property type="project" value="InterPro"/>
</dbReference>
<evidence type="ECO:0000256" key="10">
    <source>
        <dbReference type="SAM" id="Phobius"/>
    </source>
</evidence>
<evidence type="ECO:0000256" key="7">
    <source>
        <dbReference type="ARBA" id="ARBA00023180"/>
    </source>
</evidence>
<dbReference type="EMBL" id="JXXN02005356">
    <property type="protein sequence ID" value="THD19956.1"/>
    <property type="molecule type" value="Genomic_DNA"/>
</dbReference>
<keyword evidence="10" id="KW-0472">Membrane</keyword>
<dbReference type="SUPFAM" id="SSF53187">
    <property type="entry name" value="Zn-dependent exopeptidases"/>
    <property type="match status" value="2"/>
</dbReference>
<gene>
    <name evidence="12" type="ORF">D915_009156</name>
</gene>
<proteinExistence type="inferred from homology"/>
<dbReference type="PANTHER" id="PTHR11532">
    <property type="entry name" value="PROTEASE M14 CARBOXYPEPTIDASE"/>
    <property type="match status" value="1"/>
</dbReference>
<evidence type="ECO:0000313" key="12">
    <source>
        <dbReference type="EMBL" id="THD19956.1"/>
    </source>
</evidence>
<dbReference type="InterPro" id="IPR000834">
    <property type="entry name" value="Peptidase_M14"/>
</dbReference>
<dbReference type="GO" id="GO:0016485">
    <property type="term" value="P:protein processing"/>
    <property type="evidence" value="ECO:0007669"/>
    <property type="project" value="TreeGrafter"/>
</dbReference>
<dbReference type="GO" id="GO:0006518">
    <property type="term" value="P:peptide metabolic process"/>
    <property type="evidence" value="ECO:0007669"/>
    <property type="project" value="TreeGrafter"/>
</dbReference>
<dbReference type="PROSITE" id="PS52035">
    <property type="entry name" value="PEPTIDASE_M14"/>
    <property type="match status" value="1"/>
</dbReference>
<dbReference type="SMART" id="SM00631">
    <property type="entry name" value="Zn_pept"/>
    <property type="match status" value="1"/>
</dbReference>
<keyword evidence="10" id="KW-1133">Transmembrane helix</keyword>
<keyword evidence="7" id="KW-0325">Glycoprotein</keyword>
<dbReference type="SUPFAM" id="SSF49464">
    <property type="entry name" value="Carboxypeptidase regulatory domain-like"/>
    <property type="match status" value="1"/>
</dbReference>
<keyword evidence="4" id="KW-0479">Metal-binding</keyword>
<comment type="caution">
    <text evidence="12">The sequence shown here is derived from an EMBL/GenBank/DDBJ whole genome shotgun (WGS) entry which is preliminary data.</text>
</comment>
<comment type="similarity">
    <text evidence="2 8">Belongs to the peptidase M14 family.</text>
</comment>
<dbReference type="InterPro" id="IPR057247">
    <property type="entry name" value="CARBOXYPEPT_ZN_2"/>
</dbReference>
<name>A0A4E0R1J7_FASHE</name>
<protein>
    <submittedName>
        <fullName evidence="12">Carboxypeptidase D</fullName>
    </submittedName>
</protein>
<dbReference type="InterPro" id="IPR013784">
    <property type="entry name" value="Carb-bd-like_fold"/>
</dbReference>
<feature type="transmembrane region" description="Helical" evidence="10">
    <location>
        <begin position="1260"/>
        <end position="1283"/>
    </location>
</feature>
<dbReference type="GO" id="GO:0004181">
    <property type="term" value="F:metallocarboxypeptidase activity"/>
    <property type="evidence" value="ECO:0007669"/>
    <property type="project" value="InterPro"/>
</dbReference>